<evidence type="ECO:0000313" key="3">
    <source>
        <dbReference type="Proteomes" id="UP000719412"/>
    </source>
</evidence>
<proteinExistence type="predicted"/>
<dbReference type="AlphaFoldDB" id="A0A8J6H7Y9"/>
<dbReference type="Gene3D" id="3.90.1720.10">
    <property type="entry name" value="endopeptidase domain like (from Nostoc punctiforme)"/>
    <property type="match status" value="1"/>
</dbReference>
<keyword evidence="3" id="KW-1185">Reference proteome</keyword>
<evidence type="ECO:0000313" key="2">
    <source>
        <dbReference type="EMBL" id="KAH0809027.1"/>
    </source>
</evidence>
<name>A0A8J6H7Y9_TENMO</name>
<sequence>MMTETLANIHINRQQQKRERSPNSLPKNNSTLAMCQMRVQENVKRSGSFVVGQKLRESKWFTHAEMNIFCAVVESGFIIEQKQGEVSRYGVVIWAPGYEKSKNPEYVTIYTVTESKGKFKVLPCKLVEFWPDGTCVRINNKCDKTETPLGEDVVRNQIVAAEGSKRKWHNTEHFAYYCRYGPVATNVRMRKVSLQKRDVATGLIRSRRDFDKARLHLIRLNSGASSISPQVNNVQYVTCLKAAKKLVPNDAKQYSRLG</sequence>
<accession>A0A8J6H7Y9</accession>
<gene>
    <name evidence="2" type="ORF">GEV33_013764</name>
</gene>
<organism evidence="2 3">
    <name type="scientific">Tenebrio molitor</name>
    <name type="common">Yellow mealworm beetle</name>
    <dbReference type="NCBI Taxonomy" id="7067"/>
    <lineage>
        <taxon>Eukaryota</taxon>
        <taxon>Metazoa</taxon>
        <taxon>Ecdysozoa</taxon>
        <taxon>Arthropoda</taxon>
        <taxon>Hexapoda</taxon>
        <taxon>Insecta</taxon>
        <taxon>Pterygota</taxon>
        <taxon>Neoptera</taxon>
        <taxon>Endopterygota</taxon>
        <taxon>Coleoptera</taxon>
        <taxon>Polyphaga</taxon>
        <taxon>Cucujiformia</taxon>
        <taxon>Tenebrionidae</taxon>
        <taxon>Tenebrio</taxon>
    </lineage>
</organism>
<protein>
    <submittedName>
        <fullName evidence="2">Uncharacterized protein</fullName>
    </submittedName>
</protein>
<dbReference type="Proteomes" id="UP000719412">
    <property type="component" value="Unassembled WGS sequence"/>
</dbReference>
<comment type="caution">
    <text evidence="2">The sequence shown here is derived from an EMBL/GenBank/DDBJ whole genome shotgun (WGS) entry which is preliminary data.</text>
</comment>
<evidence type="ECO:0000256" key="1">
    <source>
        <dbReference type="SAM" id="MobiDB-lite"/>
    </source>
</evidence>
<feature type="region of interest" description="Disordered" evidence="1">
    <location>
        <begin position="1"/>
        <end position="29"/>
    </location>
</feature>
<reference evidence="2" key="2">
    <citation type="submission" date="2021-08" db="EMBL/GenBank/DDBJ databases">
        <authorList>
            <person name="Eriksson T."/>
        </authorList>
    </citation>
    <scope>NUCLEOTIDE SEQUENCE</scope>
    <source>
        <strain evidence="2">Stoneville</strain>
        <tissue evidence="2">Whole head</tissue>
    </source>
</reference>
<reference evidence="2" key="1">
    <citation type="journal article" date="2020" name="J Insects Food Feed">
        <title>The yellow mealworm (Tenebrio molitor) genome: a resource for the emerging insects as food and feed industry.</title>
        <authorList>
            <person name="Eriksson T."/>
            <person name="Andere A."/>
            <person name="Kelstrup H."/>
            <person name="Emery V."/>
            <person name="Picard C."/>
        </authorList>
    </citation>
    <scope>NUCLEOTIDE SEQUENCE</scope>
    <source>
        <strain evidence="2">Stoneville</strain>
        <tissue evidence="2">Whole head</tissue>
    </source>
</reference>
<dbReference type="EMBL" id="JABDTM020028388">
    <property type="protein sequence ID" value="KAH0809027.1"/>
    <property type="molecule type" value="Genomic_DNA"/>
</dbReference>